<dbReference type="SUPFAM" id="SSF52440">
    <property type="entry name" value="PreATP-grasp domain"/>
    <property type="match status" value="1"/>
</dbReference>
<evidence type="ECO:0000313" key="19">
    <source>
        <dbReference type="EMBL" id="AUR51235.1"/>
    </source>
</evidence>
<dbReference type="SUPFAM" id="SSF56059">
    <property type="entry name" value="Glutathione synthetase ATP-binding domain-like"/>
    <property type="match status" value="1"/>
</dbReference>
<comment type="pathway">
    <text evidence="14">Cell wall biogenesis; peptidoglycan biosynthesis.</text>
</comment>
<keyword evidence="16" id="KW-0464">Manganese</keyword>
<keyword evidence="7 14" id="KW-0436">Ligase</keyword>
<dbReference type="InterPro" id="IPR011095">
    <property type="entry name" value="Dala_Dala_lig_C"/>
</dbReference>
<dbReference type="InterPro" id="IPR016185">
    <property type="entry name" value="PreATP-grasp_dom_sf"/>
</dbReference>
<dbReference type="Proteomes" id="UP000236655">
    <property type="component" value="Chromosome"/>
</dbReference>
<dbReference type="GO" id="GO:0046872">
    <property type="term" value="F:metal ion binding"/>
    <property type="evidence" value="ECO:0007669"/>
    <property type="project" value="UniProtKB-KW"/>
</dbReference>
<evidence type="ECO:0000259" key="18">
    <source>
        <dbReference type="PROSITE" id="PS50975"/>
    </source>
</evidence>
<organism evidence="19 20">
    <name type="scientific">Aquella oligotrophica</name>
    <dbReference type="NCBI Taxonomy" id="2067065"/>
    <lineage>
        <taxon>Bacteria</taxon>
        <taxon>Pseudomonadati</taxon>
        <taxon>Pseudomonadota</taxon>
        <taxon>Betaproteobacteria</taxon>
        <taxon>Neisseriales</taxon>
        <taxon>Neisseriaceae</taxon>
        <taxon>Aquella</taxon>
    </lineage>
</organism>
<dbReference type="EMBL" id="CP024847">
    <property type="protein sequence ID" value="AUR51235.1"/>
    <property type="molecule type" value="Genomic_DNA"/>
</dbReference>
<dbReference type="PROSITE" id="PS50975">
    <property type="entry name" value="ATP_GRASP"/>
    <property type="match status" value="1"/>
</dbReference>
<dbReference type="PROSITE" id="PS00844">
    <property type="entry name" value="DALA_DALA_LIGASE_2"/>
    <property type="match status" value="1"/>
</dbReference>
<evidence type="ECO:0000256" key="1">
    <source>
        <dbReference type="ARBA" id="ARBA00001936"/>
    </source>
</evidence>
<feature type="binding site" evidence="16">
    <location>
        <position position="253"/>
    </location>
    <ligand>
        <name>Mg(2+)</name>
        <dbReference type="ChEBI" id="CHEBI:18420"/>
        <label>1</label>
    </ligand>
</feature>
<dbReference type="GO" id="GO:0008716">
    <property type="term" value="F:D-alanine-D-alanine ligase activity"/>
    <property type="evidence" value="ECO:0007669"/>
    <property type="project" value="UniProtKB-UniRule"/>
</dbReference>
<dbReference type="KEGG" id="nba:CUN60_02575"/>
<dbReference type="NCBIfam" id="NF002378">
    <property type="entry name" value="PRK01372.1"/>
    <property type="match status" value="1"/>
</dbReference>
<dbReference type="GO" id="GO:0005524">
    <property type="term" value="F:ATP binding"/>
    <property type="evidence" value="ECO:0007669"/>
    <property type="project" value="UniProtKB-UniRule"/>
</dbReference>
<dbReference type="InterPro" id="IPR011761">
    <property type="entry name" value="ATP-grasp"/>
</dbReference>
<sequence>MNKKYGKVAVLMGGNTPEREISLISGRAILESLQKSGVDAYAFDPAEKPLQHLQSDGYARAFVIIHGKGGEDGKLQGALEYLGIPYTGSGVMASSIGMDKHRTKLIWQSIGIPMAKSQYLEKTGYKQGDFKLQVKLPVVVKPVDDGSTLGLSKVYDENQLYQAIDFAFQNSERVLIEEMVVGDEYTITVFDGKVYPVVKIEAPEGEYDYQNKYFTDDTKYICPYDLGALQQKINDWALAGYNAIGASGVARLDFMVDKENNVYFLEINTLPGMTNHSLVPMSLAAAGYSFDQLCLMILDGASIAK</sequence>
<dbReference type="RefSeq" id="WP_102950535.1">
    <property type="nucleotide sequence ID" value="NZ_CP024847.1"/>
</dbReference>
<feature type="active site" evidence="15">
    <location>
        <position position="147"/>
    </location>
</feature>
<dbReference type="OrthoDB" id="9813261at2"/>
<dbReference type="NCBIfam" id="TIGR01205">
    <property type="entry name" value="D_ala_D_alaTIGR"/>
    <property type="match status" value="1"/>
</dbReference>
<dbReference type="Gene3D" id="3.30.470.20">
    <property type="entry name" value="ATP-grasp fold, B domain"/>
    <property type="match status" value="1"/>
</dbReference>
<dbReference type="InterPro" id="IPR011127">
    <property type="entry name" value="Dala_Dala_lig_N"/>
</dbReference>
<dbReference type="Pfam" id="PF01820">
    <property type="entry name" value="Dala_Dala_lig_N"/>
    <property type="match status" value="1"/>
</dbReference>
<keyword evidence="9 17" id="KW-0067">ATP-binding</keyword>
<feature type="binding site" evidence="16">
    <location>
        <position position="266"/>
    </location>
    <ligand>
        <name>Mg(2+)</name>
        <dbReference type="ChEBI" id="CHEBI:18420"/>
        <label>1</label>
    </ligand>
</feature>
<dbReference type="EC" id="6.3.2.4" evidence="5 14"/>
<dbReference type="Pfam" id="PF07478">
    <property type="entry name" value="Dala_Dala_lig_C"/>
    <property type="match status" value="1"/>
</dbReference>
<dbReference type="InterPro" id="IPR000291">
    <property type="entry name" value="D-Ala_lig_Van_CS"/>
</dbReference>
<comment type="similarity">
    <text evidence="4 14">Belongs to the D-alanine--D-alanine ligase family.</text>
</comment>
<name>A0A2I7N4V1_9NEIS</name>
<dbReference type="InterPro" id="IPR005905">
    <property type="entry name" value="D_ala_D_ala"/>
</dbReference>
<keyword evidence="6 14" id="KW-0963">Cytoplasm</keyword>
<evidence type="ECO:0000256" key="15">
    <source>
        <dbReference type="PIRSR" id="PIRSR039102-1"/>
    </source>
</evidence>
<dbReference type="GO" id="GO:0008360">
    <property type="term" value="P:regulation of cell shape"/>
    <property type="evidence" value="ECO:0007669"/>
    <property type="project" value="UniProtKB-KW"/>
</dbReference>
<dbReference type="Gene3D" id="3.30.1490.20">
    <property type="entry name" value="ATP-grasp fold, A domain"/>
    <property type="match status" value="1"/>
</dbReference>
<feature type="binding site" evidence="16">
    <location>
        <position position="268"/>
    </location>
    <ligand>
        <name>Mg(2+)</name>
        <dbReference type="ChEBI" id="CHEBI:18420"/>
        <label>2</label>
    </ligand>
</feature>
<dbReference type="AlphaFoldDB" id="A0A2I7N4V1"/>
<keyword evidence="16" id="KW-0479">Metal-binding</keyword>
<dbReference type="GO" id="GO:0009252">
    <property type="term" value="P:peptidoglycan biosynthetic process"/>
    <property type="evidence" value="ECO:0007669"/>
    <property type="project" value="UniProtKB-UniRule"/>
</dbReference>
<dbReference type="PROSITE" id="PS00843">
    <property type="entry name" value="DALA_DALA_LIGASE_1"/>
    <property type="match status" value="1"/>
</dbReference>
<evidence type="ECO:0000256" key="4">
    <source>
        <dbReference type="ARBA" id="ARBA00010871"/>
    </source>
</evidence>
<evidence type="ECO:0000256" key="6">
    <source>
        <dbReference type="ARBA" id="ARBA00022490"/>
    </source>
</evidence>
<reference evidence="20" key="1">
    <citation type="submission" date="2017-11" db="EMBL/GenBank/DDBJ databases">
        <authorList>
            <person name="Chan K.G."/>
            <person name="Lee L.S."/>
        </authorList>
    </citation>
    <scope>NUCLEOTIDE SEQUENCE [LARGE SCALE GENOMIC DNA]</scope>
    <source>
        <strain evidence="20">DSM 100970</strain>
    </source>
</reference>
<feature type="binding site" evidence="16">
    <location>
        <position position="266"/>
    </location>
    <ligand>
        <name>Mg(2+)</name>
        <dbReference type="ChEBI" id="CHEBI:18420"/>
        <label>2</label>
    </ligand>
</feature>
<evidence type="ECO:0000256" key="13">
    <source>
        <dbReference type="ARBA" id="ARBA00047614"/>
    </source>
</evidence>
<dbReference type="InterPro" id="IPR013815">
    <property type="entry name" value="ATP_grasp_subdomain_1"/>
</dbReference>
<feature type="active site" evidence="15">
    <location>
        <position position="18"/>
    </location>
</feature>
<dbReference type="UniPathway" id="UPA00219"/>
<dbReference type="GO" id="GO:0005737">
    <property type="term" value="C:cytoplasm"/>
    <property type="evidence" value="ECO:0007669"/>
    <property type="project" value="UniProtKB-SubCell"/>
</dbReference>
<evidence type="ECO:0000256" key="10">
    <source>
        <dbReference type="ARBA" id="ARBA00022960"/>
    </source>
</evidence>
<keyword evidence="8 17" id="KW-0547">Nucleotide-binding</keyword>
<evidence type="ECO:0000256" key="16">
    <source>
        <dbReference type="PIRSR" id="PIRSR039102-3"/>
    </source>
</evidence>
<protein>
    <recommendedName>
        <fullName evidence="5 14">D-alanine--D-alanine ligase</fullName>
        <ecNumber evidence="5 14">6.3.2.4</ecNumber>
    </recommendedName>
    <alternativeName>
        <fullName evidence="14">D-Ala-D-Ala ligase</fullName>
    </alternativeName>
    <alternativeName>
        <fullName evidence="14">D-alanylalanine synthetase</fullName>
    </alternativeName>
</protein>
<dbReference type="PANTHER" id="PTHR23132:SF23">
    <property type="entry name" value="D-ALANINE--D-ALANINE LIGASE B"/>
    <property type="match status" value="1"/>
</dbReference>
<keyword evidence="20" id="KW-1185">Reference proteome</keyword>
<dbReference type="GO" id="GO:0071555">
    <property type="term" value="P:cell wall organization"/>
    <property type="evidence" value="ECO:0007669"/>
    <property type="project" value="UniProtKB-KW"/>
</dbReference>
<evidence type="ECO:0000256" key="14">
    <source>
        <dbReference type="HAMAP-Rule" id="MF_00047"/>
    </source>
</evidence>
<evidence type="ECO:0000256" key="12">
    <source>
        <dbReference type="ARBA" id="ARBA00023316"/>
    </source>
</evidence>
<keyword evidence="10 14" id="KW-0133">Cell shape</keyword>
<comment type="cofactor">
    <cofactor evidence="1">
        <name>Mn(2+)</name>
        <dbReference type="ChEBI" id="CHEBI:29035"/>
    </cofactor>
</comment>
<evidence type="ECO:0000313" key="20">
    <source>
        <dbReference type="Proteomes" id="UP000236655"/>
    </source>
</evidence>
<keyword evidence="11 14" id="KW-0573">Peptidoglycan synthesis</keyword>
<evidence type="ECO:0000256" key="5">
    <source>
        <dbReference type="ARBA" id="ARBA00012216"/>
    </source>
</evidence>
<comment type="subcellular location">
    <subcellularLocation>
        <location evidence="3 14">Cytoplasm</location>
    </subcellularLocation>
</comment>
<proteinExistence type="inferred from homology"/>
<comment type="catalytic activity">
    <reaction evidence="13 14">
        <text>2 D-alanine + ATP = D-alanyl-D-alanine + ADP + phosphate + H(+)</text>
        <dbReference type="Rhea" id="RHEA:11224"/>
        <dbReference type="ChEBI" id="CHEBI:15378"/>
        <dbReference type="ChEBI" id="CHEBI:30616"/>
        <dbReference type="ChEBI" id="CHEBI:43474"/>
        <dbReference type="ChEBI" id="CHEBI:57416"/>
        <dbReference type="ChEBI" id="CHEBI:57822"/>
        <dbReference type="ChEBI" id="CHEBI:456216"/>
        <dbReference type="EC" id="6.3.2.4"/>
    </reaction>
</comment>
<feature type="active site" evidence="15">
    <location>
        <position position="277"/>
    </location>
</feature>
<comment type="function">
    <text evidence="2 14">Cell wall formation.</text>
</comment>
<gene>
    <name evidence="14" type="primary">ddl</name>
    <name evidence="19" type="ORF">CUN60_02575</name>
</gene>
<evidence type="ECO:0000256" key="17">
    <source>
        <dbReference type="PROSITE-ProRule" id="PRU00409"/>
    </source>
</evidence>
<evidence type="ECO:0000256" key="2">
    <source>
        <dbReference type="ARBA" id="ARBA00003921"/>
    </source>
</evidence>
<keyword evidence="16" id="KW-0460">Magnesium</keyword>
<dbReference type="PIRSF" id="PIRSF039102">
    <property type="entry name" value="Ddl/VanB"/>
    <property type="match status" value="1"/>
</dbReference>
<evidence type="ECO:0000256" key="11">
    <source>
        <dbReference type="ARBA" id="ARBA00022984"/>
    </source>
</evidence>
<evidence type="ECO:0000256" key="3">
    <source>
        <dbReference type="ARBA" id="ARBA00004496"/>
    </source>
</evidence>
<accession>A0A2I7N4V1</accession>
<evidence type="ECO:0000256" key="9">
    <source>
        <dbReference type="ARBA" id="ARBA00022840"/>
    </source>
</evidence>
<evidence type="ECO:0000256" key="8">
    <source>
        <dbReference type="ARBA" id="ARBA00022741"/>
    </source>
</evidence>
<evidence type="ECO:0000256" key="7">
    <source>
        <dbReference type="ARBA" id="ARBA00022598"/>
    </source>
</evidence>
<dbReference type="HAMAP" id="MF_00047">
    <property type="entry name" value="Dala_Dala_lig"/>
    <property type="match status" value="1"/>
</dbReference>
<dbReference type="PANTHER" id="PTHR23132">
    <property type="entry name" value="D-ALANINE--D-ALANINE LIGASE"/>
    <property type="match status" value="1"/>
</dbReference>
<dbReference type="Gene3D" id="3.40.50.20">
    <property type="match status" value="1"/>
</dbReference>
<feature type="domain" description="ATP-grasp" evidence="18">
    <location>
        <begin position="104"/>
        <end position="299"/>
    </location>
</feature>
<comment type="cofactor">
    <cofactor evidence="16">
        <name>Mg(2+)</name>
        <dbReference type="ChEBI" id="CHEBI:18420"/>
    </cofactor>
    <cofactor evidence="16">
        <name>Mn(2+)</name>
        <dbReference type="ChEBI" id="CHEBI:29035"/>
    </cofactor>
    <text evidence="16">Binds 2 magnesium or manganese ions per subunit.</text>
</comment>
<keyword evidence="12 14" id="KW-0961">Cell wall biogenesis/degradation</keyword>